<accession>A0A8C4G5Y0</accession>
<feature type="region of interest" description="Disordered" evidence="2">
    <location>
        <begin position="74"/>
        <end position="107"/>
    </location>
</feature>
<feature type="region of interest" description="Disordered" evidence="2">
    <location>
        <begin position="1"/>
        <end position="51"/>
    </location>
</feature>
<dbReference type="InterPro" id="IPR026134">
    <property type="entry name" value="MDFI/MDFIC"/>
</dbReference>
<dbReference type="GeneTree" id="ENSGT00940000158685"/>
<name>A0A8C4G5Y0_9TELE</name>
<evidence type="ECO:0008006" key="6">
    <source>
        <dbReference type="Google" id="ProtNLM"/>
    </source>
</evidence>
<evidence type="ECO:0000313" key="3">
    <source>
        <dbReference type="Ensembl" id="ENSDCDP00010012385.1"/>
    </source>
</evidence>
<sequence length="202" mass="21100">KDVKRNTGAEGPDVHQNNLKQASKSSPSPGPAEADHGSSSESITDETCSNEDTLLLPDHVPTLCQKLERGNLTFSQDSASGGRASPCKGRGHQDKKRPPSAGKNQQSFQANADQIQKVAGDDCCVHCVLACLFCEVLSLCSVLAQCLACGPACEALCCCGEGVACGEEACDALVDCGIMEDCCQSSDCLEICLECCSICFTA</sequence>
<gene>
    <name evidence="4" type="primary">MDFI</name>
</gene>
<keyword evidence="5" id="KW-1185">Reference proteome</keyword>
<dbReference type="AlphaFoldDB" id="A0A8C4G5Y0"/>
<organism evidence="4 5">
    <name type="scientific">Denticeps clupeoides</name>
    <name type="common">denticle herring</name>
    <dbReference type="NCBI Taxonomy" id="299321"/>
    <lineage>
        <taxon>Eukaryota</taxon>
        <taxon>Metazoa</taxon>
        <taxon>Chordata</taxon>
        <taxon>Craniata</taxon>
        <taxon>Vertebrata</taxon>
        <taxon>Euteleostomi</taxon>
        <taxon>Actinopterygii</taxon>
        <taxon>Neopterygii</taxon>
        <taxon>Teleostei</taxon>
        <taxon>Clupei</taxon>
        <taxon>Clupeiformes</taxon>
        <taxon>Denticipitoidei</taxon>
        <taxon>Denticipitidae</taxon>
        <taxon>Denticeps</taxon>
    </lineage>
</organism>
<dbReference type="PANTHER" id="PTHR15304:SF4">
    <property type="entry name" value="MYOD FAMILY INHIBITOR-LIKE"/>
    <property type="match status" value="1"/>
</dbReference>
<dbReference type="Proteomes" id="UP000694580">
    <property type="component" value="Chromosome 10"/>
</dbReference>
<feature type="compositionally biased region" description="Polar residues" evidence="2">
    <location>
        <begin position="39"/>
        <end position="51"/>
    </location>
</feature>
<evidence type="ECO:0000313" key="5">
    <source>
        <dbReference type="Proteomes" id="UP000694580"/>
    </source>
</evidence>
<dbReference type="PANTHER" id="PTHR15304">
    <property type="entry name" value="MYOD FAMILY INHIBITOR"/>
    <property type="match status" value="1"/>
</dbReference>
<proteinExistence type="inferred from homology"/>
<dbReference type="Ensembl" id="ENSDCDT00010012979.1">
    <property type="protein sequence ID" value="ENSDCDP00010012385.1"/>
    <property type="gene ID" value="ENSDCDG00010005551.1"/>
</dbReference>
<dbReference type="GO" id="GO:0010468">
    <property type="term" value="P:regulation of gene expression"/>
    <property type="evidence" value="ECO:0007669"/>
    <property type="project" value="UniProtKB-ARBA"/>
</dbReference>
<reference evidence="4" key="2">
    <citation type="submission" date="2025-05" db="UniProtKB">
        <authorList>
            <consortium name="Ensembl"/>
        </authorList>
    </citation>
    <scope>IDENTIFICATION</scope>
</reference>
<feature type="compositionally biased region" description="Polar residues" evidence="2">
    <location>
        <begin position="15"/>
        <end position="27"/>
    </location>
</feature>
<evidence type="ECO:0000256" key="1">
    <source>
        <dbReference type="ARBA" id="ARBA00025778"/>
    </source>
</evidence>
<protein>
    <recommendedName>
        <fullName evidence="6">MyoD family inhibitor domain containing</fullName>
    </recommendedName>
</protein>
<dbReference type="Ensembl" id="ENSDCDT00010064750.1">
    <property type="protein sequence ID" value="ENSDCDP00010054212.1"/>
    <property type="gene ID" value="ENSDCDG00010031336.1"/>
</dbReference>
<evidence type="ECO:0000313" key="4">
    <source>
        <dbReference type="Ensembl" id="ENSDCDP00010054212.1"/>
    </source>
</evidence>
<evidence type="ECO:0000256" key="2">
    <source>
        <dbReference type="SAM" id="MobiDB-lite"/>
    </source>
</evidence>
<dbReference type="Pfam" id="PF15316">
    <property type="entry name" value="MDFI"/>
    <property type="match status" value="1"/>
</dbReference>
<reference evidence="3 5" key="1">
    <citation type="submission" date="2020-06" db="EMBL/GenBank/DDBJ databases">
        <authorList>
            <consortium name="Wellcome Sanger Institute Data Sharing"/>
        </authorList>
    </citation>
    <scope>NUCLEOTIDE SEQUENCE [LARGE SCALE GENOMIC DNA]</scope>
</reference>
<comment type="similarity">
    <text evidence="1">Belongs to the MDFI family.</text>
</comment>